<keyword evidence="1" id="KW-0732">Signal</keyword>
<comment type="caution">
    <text evidence="2">The sequence shown here is derived from an EMBL/GenBank/DDBJ whole genome shotgun (WGS) entry which is preliminary data.</text>
</comment>
<feature type="signal peptide" evidence="1">
    <location>
        <begin position="1"/>
        <end position="18"/>
    </location>
</feature>
<evidence type="ECO:0000313" key="2">
    <source>
        <dbReference type="EMBL" id="KAL1852525.1"/>
    </source>
</evidence>
<protein>
    <recommendedName>
        <fullName evidence="4">Cellulose-binding family II protein</fullName>
    </recommendedName>
</protein>
<dbReference type="Proteomes" id="UP001583177">
    <property type="component" value="Unassembled WGS sequence"/>
</dbReference>
<evidence type="ECO:0008006" key="4">
    <source>
        <dbReference type="Google" id="ProtNLM"/>
    </source>
</evidence>
<dbReference type="EMBL" id="JAWRVE010000158">
    <property type="protein sequence ID" value="KAL1852525.1"/>
    <property type="molecule type" value="Genomic_DNA"/>
</dbReference>
<evidence type="ECO:0000313" key="3">
    <source>
        <dbReference type="Proteomes" id="UP001583177"/>
    </source>
</evidence>
<accession>A0ABR3W4A7</accession>
<name>A0ABR3W4A7_9PEZI</name>
<evidence type="ECO:0000256" key="1">
    <source>
        <dbReference type="SAM" id="SignalP"/>
    </source>
</evidence>
<sequence>MHPINFALLSSLAGFSSAAPPSLHSKGLSSRQADQSGWNPPADLAKPLKEVWDHCEKTYSDGDLYGFKNYGWDQIMATKGVINYCVRWDSDEAVPAAQRDQVANEVNTAYQKWFKWVYGWDNFPFNNITVQVVGWAVKDKSLLQGSTDGLDIYTDIDEEGIPQCAPSCGRFFHKDGDYSSCAAVNLLTPGHDGGSGGDWGQRVATELFMSGIDGGDNMLYILHEQGHSFGLDDFYDWTPSTRGDDFIMSKGFVSSMTDFDGWMFRNWWYELSRQRGWQKSS</sequence>
<organism evidence="2 3">
    <name type="scientific">Diaporthe australafricana</name>
    <dbReference type="NCBI Taxonomy" id="127596"/>
    <lineage>
        <taxon>Eukaryota</taxon>
        <taxon>Fungi</taxon>
        <taxon>Dikarya</taxon>
        <taxon>Ascomycota</taxon>
        <taxon>Pezizomycotina</taxon>
        <taxon>Sordariomycetes</taxon>
        <taxon>Sordariomycetidae</taxon>
        <taxon>Diaporthales</taxon>
        <taxon>Diaporthaceae</taxon>
        <taxon>Diaporthe</taxon>
    </lineage>
</organism>
<proteinExistence type="predicted"/>
<feature type="chain" id="PRO_5045163186" description="Cellulose-binding family II protein" evidence="1">
    <location>
        <begin position="19"/>
        <end position="281"/>
    </location>
</feature>
<gene>
    <name evidence="2" type="ORF">Daus18300_012123</name>
</gene>
<reference evidence="2 3" key="1">
    <citation type="journal article" date="2024" name="IMA Fungus">
        <title>IMA Genome - F19 : A genome assembly and annotation guide to empower mycologists, including annotated draft genome sequences of Ceratocystis pirilliformis, Diaporthe australafricana, Fusarium ophioides, Paecilomyces lecythidis, and Sporothrix stenoceras.</title>
        <authorList>
            <person name="Aylward J."/>
            <person name="Wilson A.M."/>
            <person name="Visagie C.M."/>
            <person name="Spraker J."/>
            <person name="Barnes I."/>
            <person name="Buitendag C."/>
            <person name="Ceriani C."/>
            <person name="Del Mar Angel L."/>
            <person name="du Plessis D."/>
            <person name="Fuchs T."/>
            <person name="Gasser K."/>
            <person name="Kramer D."/>
            <person name="Li W."/>
            <person name="Munsamy K."/>
            <person name="Piso A."/>
            <person name="Price J.L."/>
            <person name="Sonnekus B."/>
            <person name="Thomas C."/>
            <person name="van der Nest A."/>
            <person name="van Dijk A."/>
            <person name="van Heerden A."/>
            <person name="van Vuuren N."/>
            <person name="Yilmaz N."/>
            <person name="Duong T.A."/>
            <person name="van der Merwe N.A."/>
            <person name="Wingfield M.J."/>
            <person name="Wingfield B.D."/>
        </authorList>
    </citation>
    <scope>NUCLEOTIDE SEQUENCE [LARGE SCALE GENOMIC DNA]</scope>
    <source>
        <strain evidence="2 3">CMW 18300</strain>
    </source>
</reference>
<dbReference type="PANTHER" id="PTHR35606">
    <property type="entry name" value="CELLULOSE-BINDING FAMILY II PROTEIN"/>
    <property type="match status" value="1"/>
</dbReference>
<dbReference type="PANTHER" id="PTHR35606:SF4">
    <property type="entry name" value="CELLULOSE-BINDING FAMILY II PROTEIN"/>
    <property type="match status" value="1"/>
</dbReference>
<keyword evidence="3" id="KW-1185">Reference proteome</keyword>